<dbReference type="AlphaFoldDB" id="T1L5B0"/>
<dbReference type="EMBL" id="CAEY01001235">
    <property type="status" value="NOT_ANNOTATED_CDS"/>
    <property type="molecule type" value="Genomic_DNA"/>
</dbReference>
<evidence type="ECO:0000256" key="1">
    <source>
        <dbReference type="SAM" id="Phobius"/>
    </source>
</evidence>
<keyword evidence="1" id="KW-0812">Transmembrane</keyword>
<organism evidence="2 3">
    <name type="scientific">Tetranychus urticae</name>
    <name type="common">Two-spotted spider mite</name>
    <dbReference type="NCBI Taxonomy" id="32264"/>
    <lineage>
        <taxon>Eukaryota</taxon>
        <taxon>Metazoa</taxon>
        <taxon>Ecdysozoa</taxon>
        <taxon>Arthropoda</taxon>
        <taxon>Chelicerata</taxon>
        <taxon>Arachnida</taxon>
        <taxon>Acari</taxon>
        <taxon>Acariformes</taxon>
        <taxon>Trombidiformes</taxon>
        <taxon>Prostigmata</taxon>
        <taxon>Eleutherengona</taxon>
        <taxon>Raphignathae</taxon>
        <taxon>Tetranychoidea</taxon>
        <taxon>Tetranychidae</taxon>
        <taxon>Tetranychus</taxon>
    </lineage>
</organism>
<dbReference type="Proteomes" id="UP000015104">
    <property type="component" value="Unassembled WGS sequence"/>
</dbReference>
<protein>
    <submittedName>
        <fullName evidence="2">Uncharacterized protein</fullName>
    </submittedName>
</protein>
<proteinExistence type="predicted"/>
<keyword evidence="1" id="KW-0472">Membrane</keyword>
<dbReference type="HOGENOM" id="CLU_730219_0_0_1"/>
<accession>T1L5B0</accession>
<reference evidence="2" key="2">
    <citation type="submission" date="2015-06" db="UniProtKB">
        <authorList>
            <consortium name="EnsemblMetazoa"/>
        </authorList>
    </citation>
    <scope>IDENTIFICATION</scope>
</reference>
<keyword evidence="3" id="KW-1185">Reference proteome</keyword>
<name>T1L5B0_TETUR</name>
<evidence type="ECO:0000313" key="3">
    <source>
        <dbReference type="Proteomes" id="UP000015104"/>
    </source>
</evidence>
<evidence type="ECO:0000313" key="2">
    <source>
        <dbReference type="EnsemblMetazoa" id="tetur44g00150.1"/>
    </source>
</evidence>
<feature type="transmembrane region" description="Helical" evidence="1">
    <location>
        <begin position="317"/>
        <end position="340"/>
    </location>
</feature>
<dbReference type="EnsemblMetazoa" id="tetur44g00150.1">
    <property type="protein sequence ID" value="tetur44g00150.1"/>
    <property type="gene ID" value="tetur44g00150"/>
</dbReference>
<keyword evidence="1" id="KW-1133">Transmembrane helix</keyword>
<reference evidence="3" key="1">
    <citation type="submission" date="2011-08" db="EMBL/GenBank/DDBJ databases">
        <authorList>
            <person name="Rombauts S."/>
        </authorList>
    </citation>
    <scope>NUCLEOTIDE SEQUENCE</scope>
    <source>
        <strain evidence="3">London</strain>
    </source>
</reference>
<sequence length="379" mass="42901">MEQLDMIPSHCFNGGICSFEVTQTEHEICSILCGTTGRLNFTCPSNFTDTFVCPNKNYEQEYTKEGADGLNRLKIKFHYCHGGCSNDAFATLFPVWRNKPTFHVSTSRFSIYDEIDHNILIEGENFDSFYQPYFLIRFDKSKLLSVALKQSCQLIINCEISSETSLTCYKPAFNLSCTPKSSQEMGDWKADAYFYSHNVRQPESVFNKRFSVNNKPKMNSIRWDSNENKVIIGKTGYIFPNTTAVCHKIGQRDKNFSAPTDFIDSKTIFFILNDYGLVKKTINCSLSFDKHVFPIGTVTIDSMHYDSILGITTQEAILISSIGLILMLAGFIGAWITYSVSTREEKAEKQGEIVQSSIFKALKAKVKTIPSMQTGQFSL</sequence>